<dbReference type="InterPro" id="IPR016040">
    <property type="entry name" value="NAD(P)-bd_dom"/>
</dbReference>
<dbReference type="InterPro" id="IPR036291">
    <property type="entry name" value="NAD(P)-bd_dom_sf"/>
</dbReference>
<keyword evidence="2" id="KW-0614">Plasmid</keyword>
<evidence type="ECO:0000259" key="1">
    <source>
        <dbReference type="Pfam" id="PF13460"/>
    </source>
</evidence>
<evidence type="ECO:0000313" key="3">
    <source>
        <dbReference type="Proteomes" id="UP000298579"/>
    </source>
</evidence>
<gene>
    <name evidence="2" type="ORF">CFBP5877_26215</name>
</gene>
<dbReference type="AlphaFoldDB" id="A0AAE6BHB6"/>
<dbReference type="GO" id="GO:0042602">
    <property type="term" value="F:riboflavin reductase (NADPH) activity"/>
    <property type="evidence" value="ECO:0007669"/>
    <property type="project" value="TreeGrafter"/>
</dbReference>
<dbReference type="GO" id="GO:0004074">
    <property type="term" value="F:biliverdin reductase [NAD(P)H] activity"/>
    <property type="evidence" value="ECO:0007669"/>
    <property type="project" value="TreeGrafter"/>
</dbReference>
<proteinExistence type="predicted"/>
<name>A0AAE6BHB6_AGRTU</name>
<organism evidence="2 3">
    <name type="scientific">Agrobacterium tumefaciens</name>
    <dbReference type="NCBI Taxonomy" id="358"/>
    <lineage>
        <taxon>Bacteria</taxon>
        <taxon>Pseudomonadati</taxon>
        <taxon>Pseudomonadota</taxon>
        <taxon>Alphaproteobacteria</taxon>
        <taxon>Hyphomicrobiales</taxon>
        <taxon>Rhizobiaceae</taxon>
        <taxon>Rhizobium/Agrobacterium group</taxon>
        <taxon>Agrobacterium</taxon>
        <taxon>Agrobacterium tumefaciens complex</taxon>
    </lineage>
</organism>
<accession>A0AAE6BHB6</accession>
<sequence length="213" mass="23152">MKVTLFGATGKTGPYLIDEALKRGFEVTVFARSSSPFQDVRVRVVRGDLSDSAVLREAVRGADAVLSALGPSKTPHPKDRPITRATQAIISAMSQENVTRLIAISTGTAVDPADGSDWKAWLPAVVIKRLVPGVYQDIVGLADTIRSSGLDWTIVRAAFLKNRPASKFLNVGLYGRTRHSLAVSREDIAIFMFDQIDSREFVGKAPAVSTRKR</sequence>
<evidence type="ECO:0000313" key="2">
    <source>
        <dbReference type="EMBL" id="QCL82599.1"/>
    </source>
</evidence>
<dbReference type="InterPro" id="IPR051606">
    <property type="entry name" value="Polyketide_Oxido-like"/>
</dbReference>
<protein>
    <submittedName>
        <fullName evidence="2">NAD-dependent epimerase/dehydratase family protein</fullName>
    </submittedName>
</protein>
<dbReference type="SUPFAM" id="SSF51735">
    <property type="entry name" value="NAD(P)-binding Rossmann-fold domains"/>
    <property type="match status" value="1"/>
</dbReference>
<dbReference type="EMBL" id="CP039899">
    <property type="protein sequence ID" value="QCL82599.1"/>
    <property type="molecule type" value="Genomic_DNA"/>
</dbReference>
<reference evidence="2 3" key="1">
    <citation type="submission" date="2019-04" db="EMBL/GenBank/DDBJ databases">
        <title>Complete genome sequence of Agrobacterium tumefaciens CFBP5877.</title>
        <authorList>
            <person name="Huang Y.-Y."/>
            <person name="Chiang H.-Y."/>
            <person name="Chou L."/>
            <person name="Lai E.-M."/>
            <person name="Kuo C.-H."/>
        </authorList>
    </citation>
    <scope>NUCLEOTIDE SEQUENCE [LARGE SCALE GENOMIC DNA]</scope>
    <source>
        <strain evidence="2 3">CFBP5877</strain>
        <plasmid evidence="3">patcfbp5877a</plasmid>
    </source>
</reference>
<dbReference type="PANTHER" id="PTHR43355">
    <property type="entry name" value="FLAVIN REDUCTASE (NADPH)"/>
    <property type="match status" value="1"/>
</dbReference>
<feature type="domain" description="NAD(P)-binding" evidence="1">
    <location>
        <begin position="7"/>
        <end position="198"/>
    </location>
</feature>
<dbReference type="Pfam" id="PF13460">
    <property type="entry name" value="NAD_binding_10"/>
    <property type="match status" value="1"/>
</dbReference>
<dbReference type="RefSeq" id="WP_080830281.1">
    <property type="nucleotide sequence ID" value="NZ_CP039890.1"/>
</dbReference>
<dbReference type="PANTHER" id="PTHR43355:SF2">
    <property type="entry name" value="FLAVIN REDUCTASE (NADPH)"/>
    <property type="match status" value="1"/>
</dbReference>
<geneLocation type="plasmid" evidence="3">
    <name>patcfbp5877a</name>
</geneLocation>
<dbReference type="Gene3D" id="3.40.50.720">
    <property type="entry name" value="NAD(P)-binding Rossmann-like Domain"/>
    <property type="match status" value="1"/>
</dbReference>
<dbReference type="Proteomes" id="UP000298579">
    <property type="component" value="Plasmid pAtCFBP5877a"/>
</dbReference>